<gene>
    <name evidence="3" type="ORF">DM01DRAFT_1380643</name>
</gene>
<dbReference type="InterPro" id="IPR035999">
    <property type="entry name" value="Sec7_dom_sf"/>
</dbReference>
<dbReference type="SUPFAM" id="SSF48425">
    <property type="entry name" value="Sec7 domain"/>
    <property type="match status" value="1"/>
</dbReference>
<feature type="compositionally biased region" description="Acidic residues" evidence="1">
    <location>
        <begin position="193"/>
        <end position="202"/>
    </location>
</feature>
<reference evidence="3 4" key="1">
    <citation type="submission" date="2016-07" db="EMBL/GenBank/DDBJ databases">
        <title>Pervasive Adenine N6-methylation of Active Genes in Fungi.</title>
        <authorList>
            <consortium name="DOE Joint Genome Institute"/>
            <person name="Mondo S.J."/>
            <person name="Dannebaum R.O."/>
            <person name="Kuo R.C."/>
            <person name="Labutti K."/>
            <person name="Haridas S."/>
            <person name="Kuo A."/>
            <person name="Salamov A."/>
            <person name="Ahrendt S.R."/>
            <person name="Lipzen A."/>
            <person name="Sullivan W."/>
            <person name="Andreopoulos W.B."/>
            <person name="Clum A."/>
            <person name="Lindquist E."/>
            <person name="Daum C."/>
            <person name="Ramamoorthy G.K."/>
            <person name="Gryganskyi A."/>
            <person name="Culley D."/>
            <person name="Magnuson J.K."/>
            <person name="James T.Y."/>
            <person name="O'Malley M.A."/>
            <person name="Stajich J.E."/>
            <person name="Spatafora J.W."/>
            <person name="Visel A."/>
            <person name="Grigoriev I.V."/>
        </authorList>
    </citation>
    <scope>NUCLEOTIDE SEQUENCE [LARGE SCALE GENOMIC DNA]</scope>
    <source>
        <strain evidence="3 4">NRRL 3301</strain>
    </source>
</reference>
<dbReference type="SMART" id="SM00222">
    <property type="entry name" value="Sec7"/>
    <property type="match status" value="1"/>
</dbReference>
<feature type="compositionally biased region" description="Basic and acidic residues" evidence="1">
    <location>
        <begin position="144"/>
        <end position="158"/>
    </location>
</feature>
<feature type="compositionally biased region" description="Polar residues" evidence="1">
    <location>
        <begin position="39"/>
        <end position="60"/>
    </location>
</feature>
<dbReference type="OrthoDB" id="430364at2759"/>
<feature type="compositionally biased region" description="Low complexity" evidence="1">
    <location>
        <begin position="971"/>
        <end position="992"/>
    </location>
</feature>
<dbReference type="Gene3D" id="2.30.29.30">
    <property type="entry name" value="Pleckstrin-homology domain (PH domain)/Phosphotyrosine-binding domain (PTB)"/>
    <property type="match status" value="1"/>
</dbReference>
<feature type="compositionally biased region" description="Low complexity" evidence="1">
    <location>
        <begin position="610"/>
        <end position="643"/>
    </location>
</feature>
<dbReference type="GO" id="GO:0032012">
    <property type="term" value="P:regulation of ARF protein signal transduction"/>
    <property type="evidence" value="ECO:0007669"/>
    <property type="project" value="InterPro"/>
</dbReference>
<dbReference type="InterPro" id="IPR011993">
    <property type="entry name" value="PH-like_dom_sf"/>
</dbReference>
<dbReference type="EMBL" id="MCGT01000004">
    <property type="protein sequence ID" value="ORX60260.1"/>
    <property type="molecule type" value="Genomic_DNA"/>
</dbReference>
<evidence type="ECO:0000313" key="3">
    <source>
        <dbReference type="EMBL" id="ORX60260.1"/>
    </source>
</evidence>
<dbReference type="PROSITE" id="PS50190">
    <property type="entry name" value="SEC7"/>
    <property type="match status" value="1"/>
</dbReference>
<keyword evidence="4" id="KW-1185">Reference proteome</keyword>
<dbReference type="InterPro" id="IPR000904">
    <property type="entry name" value="Sec7_dom"/>
</dbReference>
<dbReference type="Proteomes" id="UP000242146">
    <property type="component" value="Unassembled WGS sequence"/>
</dbReference>
<feature type="domain" description="SEC7" evidence="2">
    <location>
        <begin position="422"/>
        <end position="607"/>
    </location>
</feature>
<protein>
    <recommendedName>
        <fullName evidence="2">SEC7 domain-containing protein</fullName>
    </recommendedName>
</protein>
<accession>A0A1X2GRZ5</accession>
<dbReference type="Gene3D" id="1.10.220.20">
    <property type="match status" value="1"/>
</dbReference>
<feature type="compositionally biased region" description="Low complexity" evidence="1">
    <location>
        <begin position="656"/>
        <end position="677"/>
    </location>
</feature>
<feature type="compositionally biased region" description="Low complexity" evidence="1">
    <location>
        <begin position="290"/>
        <end position="310"/>
    </location>
</feature>
<feature type="region of interest" description="Disordered" evidence="1">
    <location>
        <begin position="144"/>
        <end position="312"/>
    </location>
</feature>
<feature type="region of interest" description="Disordered" evidence="1">
    <location>
        <begin position="1096"/>
        <end position="1155"/>
    </location>
</feature>
<feature type="compositionally biased region" description="Basic residues" evidence="1">
    <location>
        <begin position="957"/>
        <end position="967"/>
    </location>
</feature>
<evidence type="ECO:0000256" key="1">
    <source>
        <dbReference type="SAM" id="MobiDB-lite"/>
    </source>
</evidence>
<dbReference type="InterPro" id="IPR023394">
    <property type="entry name" value="Sec7_C_sf"/>
</dbReference>
<dbReference type="SUPFAM" id="SSF50729">
    <property type="entry name" value="PH domain-like"/>
    <property type="match status" value="1"/>
</dbReference>
<sequence>MPSPAETPLDTESGDQHPTIVVNASKSQEKSDVKLSIPNVYTRSRSNSASSHMQTSPSFTQRLIDRGVNVPSFPSWEAKEQLASSSDIDSTKYYGLSPFVSTSFNQNGPLSQAGDLMETPFHHLSLAKSSSSLSPEAKFMSLRHRYERESSRSHRSLDIEDDEDDEDDDGLSATRPRHHRRHSSSMLHSHDDSDIELSDDDLDKQLPHSLQTSPMLWRTTTGKKKRESRPNISLPFNMSSSSAKKEDSPPPSSMDRFNQILAMKGYKPPSSTSSPPPANDSPVLPPHLSPPASVVAAPMPSISSSTSSYKPNPPRHHLLHTPVFEVINSNTVKDRYLFLFNDLLLICKPIMDENIIVGGGHLISSEKGSDNRYRFRPNKDSLFQVKNIVELSKLTLYVTPEDHQRLTGSVSPPATSMSSPPPISAPRKIHPVLTTALRKFEKHAEDGIQYLLERHILTKDPLSIANFLFKTPDLNRRELGCYLADRDHGDVYDAFLDSFRLVGLRLDEALRILLTTFRLPSKWELLEYVVERFAKKWHDANQNVVKFHEDMVVKVVVAMLFLNAEVWYDADSGRDVFWYARKIKEENDRQRLARRATTIDHRKTALPISTSLASSASTQAKTTTSPPPLASASATTSAAYPLSRASTSSPHTDYESASSSPFATSPSSPPSSAAAVPMMRASTVVGTPQHARQQQLHLDLHELRVQLQRSPSNARDSISAYGPLHYITALRQEKGSGIPTVHEYLTRWTQYDQYELVPREFMEDMYRSILAERLETGWDNKNGHHHLNDNGSSPDQEKIIAVTPHRLPNRLIKGVASSPITLSIPQPDPGLQIKLRGQDLQIEPNVLDFSQSATLSFTITGNTLGRTSLMFIKSGDNAGNYISPSLARTKTLVVERPFMRYTFQVAFSHTDIRAVKAAALQAAKAAARHKQQRWVTTPNRPVSIDDYVSLPADDQRHPRHPNHHHTKSNGSQSSSNIPTGSSSTSPTTSKPPADTLDPATKTALVKRRYLFSVETEKEKSAWLTQLENLCGSVVILGSETLSTKSARQVYRRLTNDLQSAEQRVALQVLKELLLADEVKRGTASVAMRTAAAAATTSSSSSSLVSPTSASTNKDTTDLSAPTSPAATDRHGASASREEDSNADNASNNRNSLISLSGGSANVVTKRGYEIIKLVVQNSMVPFMLGFLRSHIDP</sequence>
<evidence type="ECO:0000313" key="4">
    <source>
        <dbReference type="Proteomes" id="UP000242146"/>
    </source>
</evidence>
<feature type="region of interest" description="Disordered" evidence="1">
    <location>
        <begin position="950"/>
        <end position="999"/>
    </location>
</feature>
<feature type="compositionally biased region" description="Acidic residues" evidence="1">
    <location>
        <begin position="159"/>
        <end position="170"/>
    </location>
</feature>
<feature type="region of interest" description="Disordered" evidence="1">
    <location>
        <begin position="1"/>
        <end position="60"/>
    </location>
</feature>
<feature type="compositionally biased region" description="Low complexity" evidence="1">
    <location>
        <begin position="1096"/>
        <end position="1111"/>
    </location>
</feature>
<feature type="region of interest" description="Disordered" evidence="1">
    <location>
        <begin position="610"/>
        <end position="677"/>
    </location>
</feature>
<feature type="compositionally biased region" description="Pro residues" evidence="1">
    <location>
        <begin position="274"/>
        <end position="289"/>
    </location>
</feature>
<organism evidence="3 4">
    <name type="scientific">Hesseltinella vesiculosa</name>
    <dbReference type="NCBI Taxonomy" id="101127"/>
    <lineage>
        <taxon>Eukaryota</taxon>
        <taxon>Fungi</taxon>
        <taxon>Fungi incertae sedis</taxon>
        <taxon>Mucoromycota</taxon>
        <taxon>Mucoromycotina</taxon>
        <taxon>Mucoromycetes</taxon>
        <taxon>Mucorales</taxon>
        <taxon>Cunninghamellaceae</taxon>
        <taxon>Hesseltinella</taxon>
    </lineage>
</organism>
<proteinExistence type="predicted"/>
<comment type="caution">
    <text evidence="3">The sequence shown here is derived from an EMBL/GenBank/DDBJ whole genome shotgun (WGS) entry which is preliminary data.</text>
</comment>
<dbReference type="Gene3D" id="1.10.1000.11">
    <property type="entry name" value="Arf Nucleotide-binding Site Opener,domain 2"/>
    <property type="match status" value="1"/>
</dbReference>
<feature type="compositionally biased region" description="Basic and acidic residues" evidence="1">
    <location>
        <begin position="1127"/>
        <end position="1139"/>
    </location>
</feature>
<dbReference type="PANTHER" id="PTHR10663:SF402">
    <property type="entry name" value="MIP16918P"/>
    <property type="match status" value="1"/>
</dbReference>
<dbReference type="GO" id="GO:0005085">
    <property type="term" value="F:guanyl-nucleotide exchange factor activity"/>
    <property type="evidence" value="ECO:0007669"/>
    <property type="project" value="InterPro"/>
</dbReference>
<dbReference type="PANTHER" id="PTHR10663">
    <property type="entry name" value="GUANYL-NUCLEOTIDE EXCHANGE FACTOR"/>
    <property type="match status" value="1"/>
</dbReference>
<feature type="compositionally biased region" description="Polar residues" evidence="1">
    <location>
        <begin position="208"/>
        <end position="220"/>
    </location>
</feature>
<dbReference type="Pfam" id="PF01369">
    <property type="entry name" value="Sec7"/>
    <property type="match status" value="1"/>
</dbReference>
<name>A0A1X2GRZ5_9FUNG</name>
<dbReference type="AlphaFoldDB" id="A0A1X2GRZ5"/>
<dbReference type="STRING" id="101127.A0A1X2GRZ5"/>
<feature type="compositionally biased region" description="Polar residues" evidence="1">
    <location>
        <begin position="230"/>
        <end position="242"/>
    </location>
</feature>
<evidence type="ECO:0000259" key="2">
    <source>
        <dbReference type="PROSITE" id="PS50190"/>
    </source>
</evidence>